<organism evidence="1 2">
    <name type="scientific">Rangifer tarandus platyrhynchus</name>
    <name type="common">Svalbard reindeer</name>
    <dbReference type="NCBI Taxonomy" id="3082113"/>
    <lineage>
        <taxon>Eukaryota</taxon>
        <taxon>Metazoa</taxon>
        <taxon>Chordata</taxon>
        <taxon>Craniata</taxon>
        <taxon>Vertebrata</taxon>
        <taxon>Euteleostomi</taxon>
        <taxon>Mammalia</taxon>
        <taxon>Eutheria</taxon>
        <taxon>Laurasiatheria</taxon>
        <taxon>Artiodactyla</taxon>
        <taxon>Ruminantia</taxon>
        <taxon>Pecora</taxon>
        <taxon>Cervidae</taxon>
        <taxon>Odocoileinae</taxon>
        <taxon>Rangifer</taxon>
    </lineage>
</organism>
<evidence type="ECO:0000313" key="2">
    <source>
        <dbReference type="Proteomes" id="UP001176941"/>
    </source>
</evidence>
<protein>
    <submittedName>
        <fullName evidence="1">Uncharacterized protein</fullName>
    </submittedName>
</protein>
<proteinExistence type="predicted"/>
<accession>A0ABN8ZED6</accession>
<keyword evidence="2" id="KW-1185">Reference proteome</keyword>
<evidence type="ECO:0000313" key="1">
    <source>
        <dbReference type="EMBL" id="CAI9171162.1"/>
    </source>
</evidence>
<reference evidence="1" key="1">
    <citation type="submission" date="2023-04" db="EMBL/GenBank/DDBJ databases">
        <authorList>
            <consortium name="ELIXIR-Norway"/>
        </authorList>
    </citation>
    <scope>NUCLEOTIDE SEQUENCE [LARGE SCALE GENOMIC DNA]</scope>
</reference>
<sequence>MGGFKLRRGTESHQKFQVVPVVTRINEVIWEGLDFRDGLKLIEGEEVEYSKFKQAVQEIQLETGRRIYCSNCSSNLGLRGGLLACFMMNKTHLHLKKKKVKSKTPCLGKDKAKGLFTSLN</sequence>
<gene>
    <name evidence="1" type="ORF">MRATA1EN1_LOCUS20124</name>
</gene>
<dbReference type="EMBL" id="OX459966">
    <property type="protein sequence ID" value="CAI9171162.1"/>
    <property type="molecule type" value="Genomic_DNA"/>
</dbReference>
<dbReference type="Proteomes" id="UP001176941">
    <property type="component" value="Chromosome 30"/>
</dbReference>
<name>A0ABN8ZED6_RANTA</name>